<keyword evidence="1" id="KW-0472">Membrane</keyword>
<keyword evidence="1" id="KW-1133">Transmembrane helix</keyword>
<comment type="caution">
    <text evidence="3">The sequence shown here is derived from an EMBL/GenBank/DDBJ whole genome shotgun (WGS) entry which is preliminary data.</text>
</comment>
<accession>S3LPV5</accession>
<sequence>MENTRTIKRNLLIFIVFISVIGFVGYFIDRMTGHADYTNAGMGDTGTAGMGIWLISPLFLVIILRSFCGDTWKEHGYHLNIKKHRTMYLVSFLIYPVVATLIILTGLLFNGISLGKMNGAVLLTTLGSQIIIQFIKNFFEESLWRAYLTNQLLKLKLKDCTLYIVSGIIWWMWHLPYVLYFLTQKEINDYMGFPISRSFFFVWGFLVCLSWIVMYVEMFRITKSVWPAVIMHTMEDAYINPLLLSGAVVIHSQTALVFSLSAGVLSMFMYLGIGFWLRNIRRKTENQETETQR</sequence>
<keyword evidence="1" id="KW-0812">Transmembrane</keyword>
<dbReference type="PANTHER" id="PTHR35797">
    <property type="entry name" value="PROTEASE-RELATED"/>
    <property type="match status" value="1"/>
</dbReference>
<evidence type="ECO:0000256" key="1">
    <source>
        <dbReference type="SAM" id="Phobius"/>
    </source>
</evidence>
<dbReference type="Pfam" id="PF02517">
    <property type="entry name" value="Rce1-like"/>
    <property type="match status" value="1"/>
</dbReference>
<reference evidence="3 4" key="1">
    <citation type="submission" date="2013-04" db="EMBL/GenBank/DDBJ databases">
        <title>The Genome Sequence of Treponema vincentii F0403.</title>
        <authorList>
            <consortium name="The Broad Institute Genomics Platform"/>
            <person name="Earl A."/>
            <person name="Ward D."/>
            <person name="Feldgarden M."/>
            <person name="Gevers D."/>
            <person name="Leonetti C."/>
            <person name="Izard J."/>
            <person name="Walker B."/>
            <person name="Young S."/>
            <person name="Zeng Q."/>
            <person name="Gargeya S."/>
            <person name="Fitzgerald M."/>
            <person name="Haas B."/>
            <person name="Abouelleil A."/>
            <person name="Allen A.W."/>
            <person name="Alvarado L."/>
            <person name="Arachchi H.M."/>
            <person name="Berlin A.M."/>
            <person name="Chapman S.B."/>
            <person name="Gainer-Dewar J."/>
            <person name="Goldberg J."/>
            <person name="Griggs A."/>
            <person name="Gujja S."/>
            <person name="Hansen M."/>
            <person name="Howarth C."/>
            <person name="Imamovic A."/>
            <person name="Ireland A."/>
            <person name="Larimer J."/>
            <person name="McCowan C."/>
            <person name="Murphy C."/>
            <person name="Pearson M."/>
            <person name="Poon T.W."/>
            <person name="Priest M."/>
            <person name="Roberts A."/>
            <person name="Saif S."/>
            <person name="Shea T."/>
            <person name="Sisk P."/>
            <person name="Sykes S."/>
            <person name="Wortman J."/>
            <person name="Nusbaum C."/>
            <person name="Birren B."/>
        </authorList>
    </citation>
    <scope>NUCLEOTIDE SEQUENCE [LARGE SCALE GENOMIC DNA]</scope>
    <source>
        <strain evidence="3 4">F0403</strain>
    </source>
</reference>
<dbReference type="GeneID" id="301462000"/>
<protein>
    <recommendedName>
        <fullName evidence="2">CAAX prenyl protease 2/Lysostaphin resistance protein A-like domain-containing protein</fullName>
    </recommendedName>
</protein>
<dbReference type="GO" id="GO:0004175">
    <property type="term" value="F:endopeptidase activity"/>
    <property type="evidence" value="ECO:0007669"/>
    <property type="project" value="UniProtKB-ARBA"/>
</dbReference>
<keyword evidence="4" id="KW-1185">Reference proteome</keyword>
<dbReference type="RefSeq" id="WP_016519169.1">
    <property type="nucleotide sequence ID" value="NZ_KE332512.1"/>
</dbReference>
<proteinExistence type="predicted"/>
<dbReference type="PATRIC" id="fig|1125702.3.peg.1929"/>
<name>S3LPV5_9SPIR</name>
<feature type="transmembrane region" description="Helical" evidence="1">
    <location>
        <begin position="256"/>
        <end position="277"/>
    </location>
</feature>
<dbReference type="AlphaFoldDB" id="S3LPV5"/>
<feature type="transmembrane region" description="Helical" evidence="1">
    <location>
        <begin position="48"/>
        <end position="67"/>
    </location>
</feature>
<gene>
    <name evidence="3" type="ORF">HMPREF1222_01871</name>
</gene>
<feature type="transmembrane region" description="Helical" evidence="1">
    <location>
        <begin position="88"/>
        <end position="109"/>
    </location>
</feature>
<dbReference type="GO" id="GO:0080120">
    <property type="term" value="P:CAAX-box protein maturation"/>
    <property type="evidence" value="ECO:0007669"/>
    <property type="project" value="UniProtKB-ARBA"/>
</dbReference>
<organism evidence="3 4">
    <name type="scientific">Treponema vincentii F0403</name>
    <dbReference type="NCBI Taxonomy" id="1125702"/>
    <lineage>
        <taxon>Bacteria</taxon>
        <taxon>Pseudomonadati</taxon>
        <taxon>Spirochaetota</taxon>
        <taxon>Spirochaetia</taxon>
        <taxon>Spirochaetales</taxon>
        <taxon>Treponemataceae</taxon>
        <taxon>Treponema</taxon>
    </lineage>
</organism>
<dbReference type="InterPro" id="IPR042150">
    <property type="entry name" value="MmRce1-like"/>
</dbReference>
<evidence type="ECO:0000313" key="3">
    <source>
        <dbReference type="EMBL" id="EPF46352.1"/>
    </source>
</evidence>
<feature type="domain" description="CAAX prenyl protease 2/Lysostaphin resistance protein A-like" evidence="2">
    <location>
        <begin position="130"/>
        <end position="236"/>
    </location>
</feature>
<evidence type="ECO:0000313" key="4">
    <source>
        <dbReference type="Proteomes" id="UP000014605"/>
    </source>
</evidence>
<evidence type="ECO:0000259" key="2">
    <source>
        <dbReference type="Pfam" id="PF02517"/>
    </source>
</evidence>
<dbReference type="InterPro" id="IPR003675">
    <property type="entry name" value="Rce1/LyrA-like_dom"/>
</dbReference>
<dbReference type="HOGENOM" id="CLU_084131_0_0_12"/>
<feature type="transmembrane region" description="Helical" evidence="1">
    <location>
        <begin position="195"/>
        <end position="216"/>
    </location>
</feature>
<dbReference type="PANTHER" id="PTHR35797:SF1">
    <property type="entry name" value="PROTEASE"/>
    <property type="match status" value="1"/>
</dbReference>
<dbReference type="Proteomes" id="UP000014605">
    <property type="component" value="Unassembled WGS sequence"/>
</dbReference>
<feature type="transmembrane region" description="Helical" evidence="1">
    <location>
        <begin position="12"/>
        <end position="28"/>
    </location>
</feature>
<dbReference type="EMBL" id="ATFC01000009">
    <property type="protein sequence ID" value="EPF46352.1"/>
    <property type="molecule type" value="Genomic_DNA"/>
</dbReference>
<feature type="transmembrane region" description="Helical" evidence="1">
    <location>
        <begin position="160"/>
        <end position="183"/>
    </location>
</feature>